<dbReference type="EMBL" id="HBFW01007075">
    <property type="protein sequence ID" value="CAD8933578.1"/>
    <property type="molecule type" value="Transcribed_RNA"/>
</dbReference>
<dbReference type="GO" id="GO:0016567">
    <property type="term" value="P:protein ubiquitination"/>
    <property type="evidence" value="ECO:0007669"/>
    <property type="project" value="TreeGrafter"/>
</dbReference>
<dbReference type="GO" id="GO:0061630">
    <property type="term" value="F:ubiquitin protein ligase activity"/>
    <property type="evidence" value="ECO:0007669"/>
    <property type="project" value="TreeGrafter"/>
</dbReference>
<sequence length="114" mass="13020">MALKTTIYKVDKTHSKAGDHQNHHHWTDNIRNTFKLGDEDYLEEGMDCKCAICLCNFCDGDRVGDLTCGHVFHKDCLKAWLRIRNQCPLCNANDVAQPRHTQIQDSTENTSEGQ</sequence>
<evidence type="ECO:0000256" key="2">
    <source>
        <dbReference type="ARBA" id="ARBA00022771"/>
    </source>
</evidence>
<accession>A0A7S1D0N2</accession>
<dbReference type="PROSITE" id="PS50089">
    <property type="entry name" value="ZF_RING_2"/>
    <property type="match status" value="1"/>
</dbReference>
<dbReference type="InterPro" id="IPR001841">
    <property type="entry name" value="Znf_RING"/>
</dbReference>
<dbReference type="PANTHER" id="PTHR45969">
    <property type="entry name" value="RING ZINC FINGER PROTEIN-RELATED"/>
    <property type="match status" value="1"/>
</dbReference>
<proteinExistence type="predicted"/>
<dbReference type="GO" id="GO:0008270">
    <property type="term" value="F:zinc ion binding"/>
    <property type="evidence" value="ECO:0007669"/>
    <property type="project" value="UniProtKB-KW"/>
</dbReference>
<gene>
    <name evidence="6" type="ORF">CTEN0397_LOCUS4607</name>
</gene>
<dbReference type="SUPFAM" id="SSF57850">
    <property type="entry name" value="RING/U-box"/>
    <property type="match status" value="1"/>
</dbReference>
<dbReference type="InterPro" id="IPR013083">
    <property type="entry name" value="Znf_RING/FYVE/PHD"/>
</dbReference>
<evidence type="ECO:0000313" key="6">
    <source>
        <dbReference type="EMBL" id="CAD8933578.1"/>
    </source>
</evidence>
<dbReference type="AlphaFoldDB" id="A0A7S1D0N2"/>
<dbReference type="SMART" id="SM00184">
    <property type="entry name" value="RING"/>
    <property type="match status" value="1"/>
</dbReference>
<reference evidence="6" key="1">
    <citation type="submission" date="2021-01" db="EMBL/GenBank/DDBJ databases">
        <authorList>
            <person name="Corre E."/>
            <person name="Pelletier E."/>
            <person name="Niang G."/>
            <person name="Scheremetjew M."/>
            <person name="Finn R."/>
            <person name="Kale V."/>
            <person name="Holt S."/>
            <person name="Cochrane G."/>
            <person name="Meng A."/>
            <person name="Brown T."/>
            <person name="Cohen L."/>
        </authorList>
    </citation>
    <scope>NUCLEOTIDE SEQUENCE</scope>
    <source>
        <strain evidence="6">ECT3854</strain>
    </source>
</reference>
<name>A0A7S1D0N2_CYCTE</name>
<keyword evidence="1" id="KW-0479">Metal-binding</keyword>
<protein>
    <recommendedName>
        <fullName evidence="5">RING-type domain-containing protein</fullName>
    </recommendedName>
</protein>
<organism evidence="6">
    <name type="scientific">Cyclophora tenuis</name>
    <name type="common">Marine diatom</name>
    <dbReference type="NCBI Taxonomy" id="216820"/>
    <lineage>
        <taxon>Eukaryota</taxon>
        <taxon>Sar</taxon>
        <taxon>Stramenopiles</taxon>
        <taxon>Ochrophyta</taxon>
        <taxon>Bacillariophyta</taxon>
        <taxon>Fragilariophyceae</taxon>
        <taxon>Fragilariophycidae</taxon>
        <taxon>Cyclophorales</taxon>
        <taxon>Cyclophoraceae</taxon>
        <taxon>Cyclophora</taxon>
    </lineage>
</organism>
<evidence type="ECO:0000256" key="1">
    <source>
        <dbReference type="ARBA" id="ARBA00022723"/>
    </source>
</evidence>
<dbReference type="Gene3D" id="3.30.40.10">
    <property type="entry name" value="Zinc/RING finger domain, C3HC4 (zinc finger)"/>
    <property type="match status" value="1"/>
</dbReference>
<evidence type="ECO:0000259" key="5">
    <source>
        <dbReference type="PROSITE" id="PS50089"/>
    </source>
</evidence>
<keyword evidence="2 4" id="KW-0863">Zinc-finger</keyword>
<feature type="domain" description="RING-type" evidence="5">
    <location>
        <begin position="50"/>
        <end position="91"/>
    </location>
</feature>
<evidence type="ECO:0000256" key="3">
    <source>
        <dbReference type="ARBA" id="ARBA00022833"/>
    </source>
</evidence>
<evidence type="ECO:0000256" key="4">
    <source>
        <dbReference type="PROSITE-ProRule" id="PRU00175"/>
    </source>
</evidence>
<dbReference type="PANTHER" id="PTHR45969:SF69">
    <property type="entry name" value="FINGER DOMAIN PROTEIN, PUTATIVE (AFU_ORTHOLOGUE AFUA_3G12190)-RELATED"/>
    <property type="match status" value="1"/>
</dbReference>
<keyword evidence="3" id="KW-0862">Zinc</keyword>
<dbReference type="Pfam" id="PF13639">
    <property type="entry name" value="zf-RING_2"/>
    <property type="match status" value="1"/>
</dbReference>